<proteinExistence type="predicted"/>
<feature type="compositionally biased region" description="Basic and acidic residues" evidence="1">
    <location>
        <begin position="21"/>
        <end position="40"/>
    </location>
</feature>
<dbReference type="EMBL" id="BARW01001509">
    <property type="protein sequence ID" value="GAI60573.1"/>
    <property type="molecule type" value="Genomic_DNA"/>
</dbReference>
<organism evidence="2">
    <name type="scientific">marine sediment metagenome</name>
    <dbReference type="NCBI Taxonomy" id="412755"/>
    <lineage>
        <taxon>unclassified sequences</taxon>
        <taxon>metagenomes</taxon>
        <taxon>ecological metagenomes</taxon>
    </lineage>
</organism>
<sequence length="40" mass="4787">MQTEEERQEQLLNLSMNKKNITTEEPEKRKSRGEPIKDLD</sequence>
<accession>X1PXD8</accession>
<reference evidence="2" key="1">
    <citation type="journal article" date="2014" name="Front. Microbiol.">
        <title>High frequency of phylogenetically diverse reductive dehalogenase-homologous genes in deep subseafloor sedimentary metagenomes.</title>
        <authorList>
            <person name="Kawai M."/>
            <person name="Futagami T."/>
            <person name="Toyoda A."/>
            <person name="Takaki Y."/>
            <person name="Nishi S."/>
            <person name="Hori S."/>
            <person name="Arai W."/>
            <person name="Tsubouchi T."/>
            <person name="Morono Y."/>
            <person name="Uchiyama I."/>
            <person name="Ito T."/>
            <person name="Fujiyama A."/>
            <person name="Inagaki F."/>
            <person name="Takami H."/>
        </authorList>
    </citation>
    <scope>NUCLEOTIDE SEQUENCE</scope>
    <source>
        <strain evidence="2">Expedition CK06-06</strain>
    </source>
</reference>
<feature type="region of interest" description="Disordered" evidence="1">
    <location>
        <begin position="1"/>
        <end position="40"/>
    </location>
</feature>
<dbReference type="AlphaFoldDB" id="X1PXD8"/>
<evidence type="ECO:0000313" key="2">
    <source>
        <dbReference type="EMBL" id="GAI60573.1"/>
    </source>
</evidence>
<protein>
    <submittedName>
        <fullName evidence="2">Uncharacterized protein</fullName>
    </submittedName>
</protein>
<gene>
    <name evidence="2" type="ORF">S12H4_04763</name>
</gene>
<evidence type="ECO:0000256" key="1">
    <source>
        <dbReference type="SAM" id="MobiDB-lite"/>
    </source>
</evidence>
<feature type="compositionally biased region" description="Polar residues" evidence="1">
    <location>
        <begin position="10"/>
        <end position="20"/>
    </location>
</feature>
<name>X1PXD8_9ZZZZ</name>
<comment type="caution">
    <text evidence="2">The sequence shown here is derived from an EMBL/GenBank/DDBJ whole genome shotgun (WGS) entry which is preliminary data.</text>
</comment>